<dbReference type="PANTHER" id="PTHR48111:SF22">
    <property type="entry name" value="REGULATOR OF RPOS"/>
    <property type="match status" value="1"/>
</dbReference>
<sequence>MTNTAKPHLLVVEDETKVALFIKKGLETQSLTVTVAADGREGKRLISSERFDLVILDVNLPFVSGLELAEYIRTKNAQMPILMLTALDSTTDKLMGFEAGADDYLAKPFDFLELVARVRALLRRSAPPEESQPILRLADLELDRQQKVARRAGRTIDLTAREFALLDYLLRNQGRVVSRVDIAEQVWDVGFDTGTNVIDVYVNYLRNKIDKGEPVKLIHTVVGFGYVLKEK</sequence>
<dbReference type="SUPFAM" id="SSF52172">
    <property type="entry name" value="CheY-like"/>
    <property type="match status" value="1"/>
</dbReference>
<evidence type="ECO:0000256" key="2">
    <source>
        <dbReference type="ARBA" id="ARBA00023012"/>
    </source>
</evidence>
<evidence type="ECO:0000256" key="6">
    <source>
        <dbReference type="PROSITE-ProRule" id="PRU00169"/>
    </source>
</evidence>
<evidence type="ECO:0000259" key="8">
    <source>
        <dbReference type="PROSITE" id="PS50110"/>
    </source>
</evidence>
<proteinExistence type="predicted"/>
<keyword evidence="2" id="KW-0902">Two-component regulatory system</keyword>
<dbReference type="InterPro" id="IPR001867">
    <property type="entry name" value="OmpR/PhoB-type_DNA-bd"/>
</dbReference>
<dbReference type="Gene3D" id="1.10.10.10">
    <property type="entry name" value="Winged helix-like DNA-binding domain superfamily/Winged helix DNA-binding domain"/>
    <property type="match status" value="1"/>
</dbReference>
<dbReference type="GO" id="GO:0032993">
    <property type="term" value="C:protein-DNA complex"/>
    <property type="evidence" value="ECO:0007669"/>
    <property type="project" value="TreeGrafter"/>
</dbReference>
<dbReference type="KEGG" id="sli:Slin_0732"/>
<feature type="DNA-binding region" description="OmpR/PhoB-type" evidence="7">
    <location>
        <begin position="132"/>
        <end position="230"/>
    </location>
</feature>
<dbReference type="SUPFAM" id="SSF46894">
    <property type="entry name" value="C-terminal effector domain of the bipartite response regulators"/>
    <property type="match status" value="1"/>
</dbReference>
<evidence type="ECO:0000256" key="5">
    <source>
        <dbReference type="ARBA" id="ARBA00023163"/>
    </source>
</evidence>
<evidence type="ECO:0000256" key="1">
    <source>
        <dbReference type="ARBA" id="ARBA00022553"/>
    </source>
</evidence>
<dbReference type="Gene3D" id="6.10.250.690">
    <property type="match status" value="1"/>
</dbReference>
<dbReference type="GO" id="GO:0000976">
    <property type="term" value="F:transcription cis-regulatory region binding"/>
    <property type="evidence" value="ECO:0007669"/>
    <property type="project" value="TreeGrafter"/>
</dbReference>
<keyword evidence="5" id="KW-0804">Transcription</keyword>
<evidence type="ECO:0000256" key="7">
    <source>
        <dbReference type="PROSITE-ProRule" id="PRU01091"/>
    </source>
</evidence>
<dbReference type="Pfam" id="PF00072">
    <property type="entry name" value="Response_reg"/>
    <property type="match status" value="1"/>
</dbReference>
<evidence type="ECO:0000256" key="3">
    <source>
        <dbReference type="ARBA" id="ARBA00023015"/>
    </source>
</evidence>
<dbReference type="SMART" id="SM00448">
    <property type="entry name" value="REC"/>
    <property type="match status" value="1"/>
</dbReference>
<reference evidence="10 11" key="1">
    <citation type="journal article" date="2010" name="Stand. Genomic Sci.">
        <title>Complete genome sequence of Spirosoma linguale type strain (1).</title>
        <authorList>
            <person name="Lail K."/>
            <person name="Sikorski J."/>
            <person name="Saunders E."/>
            <person name="Lapidus A."/>
            <person name="Glavina Del Rio T."/>
            <person name="Copeland A."/>
            <person name="Tice H."/>
            <person name="Cheng J.-F."/>
            <person name="Lucas S."/>
            <person name="Nolan M."/>
            <person name="Bruce D."/>
            <person name="Goodwin L."/>
            <person name="Pitluck S."/>
            <person name="Ivanova N."/>
            <person name="Mavromatis K."/>
            <person name="Ovchinnikova G."/>
            <person name="Pati A."/>
            <person name="Chen A."/>
            <person name="Palaniappan K."/>
            <person name="Land M."/>
            <person name="Hauser L."/>
            <person name="Chang Y.-J."/>
            <person name="Jeffries C.D."/>
            <person name="Chain P."/>
            <person name="Brettin T."/>
            <person name="Detter J.C."/>
            <person name="Schuetze A."/>
            <person name="Rohde M."/>
            <person name="Tindall B.J."/>
            <person name="Goeker M."/>
            <person name="Bristow J."/>
            <person name="Eisen J.A."/>
            <person name="Markowitz V."/>
            <person name="Hugenholtz P."/>
            <person name="Kyrpides N.C."/>
            <person name="Klenk H.-P."/>
            <person name="Chen F."/>
        </authorList>
    </citation>
    <scope>NUCLEOTIDE SEQUENCE [LARGE SCALE GENOMIC DNA]</scope>
    <source>
        <strain evidence="11">ATCC 33905 / DSM 74 / LMG 10896 / Claus 1</strain>
    </source>
</reference>
<keyword evidence="4 7" id="KW-0238">DNA-binding</keyword>
<dbReference type="PROSITE" id="PS51755">
    <property type="entry name" value="OMPR_PHOB"/>
    <property type="match status" value="1"/>
</dbReference>
<dbReference type="Pfam" id="PF00486">
    <property type="entry name" value="Trans_reg_C"/>
    <property type="match status" value="1"/>
</dbReference>
<dbReference type="Proteomes" id="UP000002028">
    <property type="component" value="Chromosome"/>
</dbReference>
<dbReference type="InterPro" id="IPR036388">
    <property type="entry name" value="WH-like_DNA-bd_sf"/>
</dbReference>
<organism evidence="10 11">
    <name type="scientific">Spirosoma linguale (strain ATCC 33905 / DSM 74 / LMG 10896 / Claus 1)</name>
    <dbReference type="NCBI Taxonomy" id="504472"/>
    <lineage>
        <taxon>Bacteria</taxon>
        <taxon>Pseudomonadati</taxon>
        <taxon>Bacteroidota</taxon>
        <taxon>Cytophagia</taxon>
        <taxon>Cytophagales</taxon>
        <taxon>Cytophagaceae</taxon>
        <taxon>Spirosoma</taxon>
    </lineage>
</organism>
<gene>
    <name evidence="10" type="ordered locus">Slin_0732</name>
</gene>
<keyword evidence="11" id="KW-1185">Reference proteome</keyword>
<dbReference type="InterPro" id="IPR011006">
    <property type="entry name" value="CheY-like_superfamily"/>
</dbReference>
<dbReference type="STRING" id="504472.Slin_0732"/>
<dbReference type="EMBL" id="CP001769">
    <property type="protein sequence ID" value="ADB36795.1"/>
    <property type="molecule type" value="Genomic_DNA"/>
</dbReference>
<keyword evidence="1 6" id="KW-0597">Phosphoprotein</keyword>
<dbReference type="SMART" id="SM00862">
    <property type="entry name" value="Trans_reg_C"/>
    <property type="match status" value="1"/>
</dbReference>
<protein>
    <submittedName>
        <fullName evidence="10">Two component transcriptional regulator, winged helix family</fullName>
    </submittedName>
</protein>
<feature type="domain" description="OmpR/PhoB-type" evidence="9">
    <location>
        <begin position="132"/>
        <end position="230"/>
    </location>
</feature>
<dbReference type="GO" id="GO:0000156">
    <property type="term" value="F:phosphorelay response regulator activity"/>
    <property type="evidence" value="ECO:0007669"/>
    <property type="project" value="TreeGrafter"/>
</dbReference>
<keyword evidence="3" id="KW-0805">Transcription regulation</keyword>
<dbReference type="PANTHER" id="PTHR48111">
    <property type="entry name" value="REGULATOR OF RPOS"/>
    <property type="match status" value="1"/>
</dbReference>
<evidence type="ECO:0000256" key="4">
    <source>
        <dbReference type="ARBA" id="ARBA00023125"/>
    </source>
</evidence>
<feature type="modified residue" description="4-aspartylphosphate" evidence="6">
    <location>
        <position position="57"/>
    </location>
</feature>
<dbReference type="eggNOG" id="COG0745">
    <property type="taxonomic scope" value="Bacteria"/>
</dbReference>
<evidence type="ECO:0000313" key="10">
    <source>
        <dbReference type="EMBL" id="ADB36795.1"/>
    </source>
</evidence>
<feature type="domain" description="Response regulatory" evidence="8">
    <location>
        <begin position="8"/>
        <end position="122"/>
    </location>
</feature>
<dbReference type="PROSITE" id="PS50110">
    <property type="entry name" value="RESPONSE_REGULATORY"/>
    <property type="match status" value="1"/>
</dbReference>
<accession>D2QH29</accession>
<dbReference type="CDD" id="cd00383">
    <property type="entry name" value="trans_reg_C"/>
    <property type="match status" value="1"/>
</dbReference>
<dbReference type="InterPro" id="IPR016032">
    <property type="entry name" value="Sig_transdc_resp-reg_C-effctor"/>
</dbReference>
<dbReference type="Gene3D" id="3.40.50.2300">
    <property type="match status" value="1"/>
</dbReference>
<dbReference type="HOGENOM" id="CLU_000445_30_1_10"/>
<evidence type="ECO:0000259" key="9">
    <source>
        <dbReference type="PROSITE" id="PS51755"/>
    </source>
</evidence>
<dbReference type="InterPro" id="IPR001789">
    <property type="entry name" value="Sig_transdc_resp-reg_receiver"/>
</dbReference>
<evidence type="ECO:0000313" key="11">
    <source>
        <dbReference type="Proteomes" id="UP000002028"/>
    </source>
</evidence>
<dbReference type="FunFam" id="1.10.10.10:FF:000005">
    <property type="entry name" value="Two-component system response regulator"/>
    <property type="match status" value="1"/>
</dbReference>
<dbReference type="GO" id="GO:0005829">
    <property type="term" value="C:cytosol"/>
    <property type="evidence" value="ECO:0007669"/>
    <property type="project" value="TreeGrafter"/>
</dbReference>
<dbReference type="InterPro" id="IPR039420">
    <property type="entry name" value="WalR-like"/>
</dbReference>
<dbReference type="GO" id="GO:0006355">
    <property type="term" value="P:regulation of DNA-templated transcription"/>
    <property type="evidence" value="ECO:0007669"/>
    <property type="project" value="InterPro"/>
</dbReference>
<dbReference type="AlphaFoldDB" id="D2QH29"/>
<name>D2QH29_SPILD</name>
<dbReference type="RefSeq" id="WP_012925347.1">
    <property type="nucleotide sequence ID" value="NC_013730.1"/>
</dbReference>